<accession>A0A7I5ED87</accession>
<dbReference type="PANTHER" id="PTHR23104:SF12">
    <property type="entry name" value="EF-HAND DOMAIN-CONTAINING PROTEIN"/>
    <property type="match status" value="1"/>
</dbReference>
<dbReference type="PANTHER" id="PTHR23104">
    <property type="entry name" value="MULTIPLE COAGULATION FACTOR DEFICIENCY PROTEIN 2 NEURAL STEM CELL DERIVED NEURONAL SURVIVAL PROTEIN"/>
    <property type="match status" value="1"/>
</dbReference>
<dbReference type="InterPro" id="IPR052110">
    <property type="entry name" value="MCFD2-like"/>
</dbReference>
<feature type="chain" id="PRO_5029633053" evidence="4">
    <location>
        <begin position="19"/>
        <end position="138"/>
    </location>
</feature>
<dbReference type="AlphaFoldDB" id="A0A7I5ED87"/>
<dbReference type="OMA" id="GRLDKNM"/>
<evidence type="ECO:0000313" key="7">
    <source>
        <dbReference type="WBParaSite" id="HCON_00159435-00001"/>
    </source>
</evidence>
<feature type="domain" description="EF-hand" evidence="5">
    <location>
        <begin position="100"/>
        <end position="135"/>
    </location>
</feature>
<dbReference type="GO" id="GO:0005509">
    <property type="term" value="F:calcium ion binding"/>
    <property type="evidence" value="ECO:0007669"/>
    <property type="project" value="InterPro"/>
</dbReference>
<dbReference type="WBParaSite" id="HCON_00159435-00001">
    <property type="protein sequence ID" value="HCON_00159435-00001"/>
    <property type="gene ID" value="HCON_00159435"/>
</dbReference>
<dbReference type="InterPro" id="IPR002048">
    <property type="entry name" value="EF_hand_dom"/>
</dbReference>
<dbReference type="Pfam" id="PF13499">
    <property type="entry name" value="EF-hand_7"/>
    <property type="match status" value="1"/>
</dbReference>
<organism evidence="6 7">
    <name type="scientific">Haemonchus contortus</name>
    <name type="common">Barber pole worm</name>
    <dbReference type="NCBI Taxonomy" id="6289"/>
    <lineage>
        <taxon>Eukaryota</taxon>
        <taxon>Metazoa</taxon>
        <taxon>Ecdysozoa</taxon>
        <taxon>Nematoda</taxon>
        <taxon>Chromadorea</taxon>
        <taxon>Rhabditida</taxon>
        <taxon>Rhabditina</taxon>
        <taxon>Rhabditomorpha</taxon>
        <taxon>Strongyloidea</taxon>
        <taxon>Trichostrongylidae</taxon>
        <taxon>Haemonchus</taxon>
    </lineage>
</organism>
<evidence type="ECO:0000256" key="1">
    <source>
        <dbReference type="ARBA" id="ARBA00022729"/>
    </source>
</evidence>
<evidence type="ECO:0000256" key="3">
    <source>
        <dbReference type="ARBA" id="ARBA00022837"/>
    </source>
</evidence>
<protein>
    <submittedName>
        <fullName evidence="7">EF-hand domain-containing protein</fullName>
    </submittedName>
</protein>
<evidence type="ECO:0000259" key="5">
    <source>
        <dbReference type="PROSITE" id="PS50222"/>
    </source>
</evidence>
<sequence>VFDVMLKWSAAFICFISALTVAIVDESNFADPTEIHNTRHIKQHLKNNGKTHSISKEKERLYYFLMHDLNNDSFIDGNEILRSLTHSHTGFDRPMGSEDSMIKTIDDVMGKMDLNGDGYIDYFEFLKHERKAAHSTAH</sequence>
<name>A0A7I5ED87_HAECO</name>
<keyword evidence="3" id="KW-0106">Calcium</keyword>
<evidence type="ECO:0000256" key="4">
    <source>
        <dbReference type="SAM" id="SignalP"/>
    </source>
</evidence>
<keyword evidence="2" id="KW-0677">Repeat</keyword>
<evidence type="ECO:0000256" key="2">
    <source>
        <dbReference type="ARBA" id="ARBA00022737"/>
    </source>
</evidence>
<dbReference type="OrthoDB" id="289247at2759"/>
<keyword evidence="6" id="KW-1185">Reference proteome</keyword>
<dbReference type="PROSITE" id="PS50222">
    <property type="entry name" value="EF_HAND_2"/>
    <property type="match status" value="1"/>
</dbReference>
<dbReference type="PROSITE" id="PS00018">
    <property type="entry name" value="EF_HAND_1"/>
    <property type="match status" value="1"/>
</dbReference>
<keyword evidence="1 4" id="KW-0732">Signal</keyword>
<dbReference type="SUPFAM" id="SSF47473">
    <property type="entry name" value="EF-hand"/>
    <property type="match status" value="1"/>
</dbReference>
<dbReference type="Gene3D" id="1.10.238.10">
    <property type="entry name" value="EF-hand"/>
    <property type="match status" value="1"/>
</dbReference>
<dbReference type="InterPro" id="IPR011992">
    <property type="entry name" value="EF-hand-dom_pair"/>
</dbReference>
<dbReference type="Proteomes" id="UP000025227">
    <property type="component" value="Unplaced"/>
</dbReference>
<proteinExistence type="predicted"/>
<feature type="signal peptide" evidence="4">
    <location>
        <begin position="1"/>
        <end position="18"/>
    </location>
</feature>
<evidence type="ECO:0000313" key="6">
    <source>
        <dbReference type="Proteomes" id="UP000025227"/>
    </source>
</evidence>
<dbReference type="InterPro" id="IPR018247">
    <property type="entry name" value="EF_Hand_1_Ca_BS"/>
</dbReference>
<reference evidence="7" key="1">
    <citation type="submission" date="2020-12" db="UniProtKB">
        <authorList>
            <consortium name="WormBaseParasite"/>
        </authorList>
    </citation>
    <scope>IDENTIFICATION</scope>
    <source>
        <strain evidence="7">MHco3</strain>
    </source>
</reference>